<dbReference type="OrthoDB" id="411017at2759"/>
<dbReference type="GO" id="GO:0016559">
    <property type="term" value="P:peroxisome fission"/>
    <property type="evidence" value="ECO:0007669"/>
    <property type="project" value="InterPro"/>
</dbReference>
<dbReference type="PANTHER" id="PTHR12652:SF19">
    <property type="entry name" value="PEROXISOMAL BIOGENESIS FACTOR 11"/>
    <property type="match status" value="1"/>
</dbReference>
<sequence length="253" mass="29656">MPYLDIYRPLNGHRRPTALSGRNILPHNNTLERIDRFSEVLETPAGKEKIFKLVQYFMRLVLIFKSVQPKPSPVDIWLSKFVVQISMFRNINELGDWLKPGLELIDKTEDSKTRFDIKYIKLWSQFWNSIFDDVYCVLKMQASPSKKWADDQANRFWLLNIWLSLYIEHVNLVQQQKEYDDLVKASTEKPCDDERANRLAKKRVFSLLNVLKLLCDMVFVSVEVFHLHVHKLFQVVPGLAAASLGTYKLLAKQ</sequence>
<dbReference type="GO" id="GO:0005778">
    <property type="term" value="C:peroxisomal membrane"/>
    <property type="evidence" value="ECO:0007669"/>
    <property type="project" value="UniProtKB-SubCell"/>
</dbReference>
<dbReference type="STRING" id="1173061.A0A0J9YHH0"/>
<evidence type="ECO:0000256" key="1">
    <source>
        <dbReference type="ARBA" id="ARBA00022593"/>
    </source>
</evidence>
<comment type="subcellular location">
    <subcellularLocation>
        <location evidence="4">Peroxisome membrane</location>
    </subcellularLocation>
</comment>
<keyword evidence="6" id="KW-1185">Reference proteome</keyword>
<accession>A0A0J9YHH0</accession>
<proteinExistence type="predicted"/>
<reference evidence="5" key="1">
    <citation type="submission" date="2014-03" db="EMBL/GenBank/DDBJ databases">
        <authorList>
            <person name="Casaregola S."/>
        </authorList>
    </citation>
    <scope>NUCLEOTIDE SEQUENCE [LARGE SCALE GENOMIC DNA]</scope>
    <source>
        <strain evidence="5">CLIB 918</strain>
    </source>
</reference>
<dbReference type="InterPro" id="IPR008733">
    <property type="entry name" value="PEX11"/>
</dbReference>
<organism evidence="5 6">
    <name type="scientific">Geotrichum candidum</name>
    <name type="common">Oospora lactis</name>
    <name type="synonym">Dipodascus geotrichum</name>
    <dbReference type="NCBI Taxonomy" id="1173061"/>
    <lineage>
        <taxon>Eukaryota</taxon>
        <taxon>Fungi</taxon>
        <taxon>Dikarya</taxon>
        <taxon>Ascomycota</taxon>
        <taxon>Saccharomycotina</taxon>
        <taxon>Dipodascomycetes</taxon>
        <taxon>Dipodascales</taxon>
        <taxon>Dipodascaceae</taxon>
        <taxon>Geotrichum</taxon>
    </lineage>
</organism>
<evidence type="ECO:0000256" key="2">
    <source>
        <dbReference type="ARBA" id="ARBA00023136"/>
    </source>
</evidence>
<gene>
    <name evidence="5" type="ORF">BN980_GECA01s04311g</name>
</gene>
<evidence type="ECO:0000256" key="3">
    <source>
        <dbReference type="ARBA" id="ARBA00023140"/>
    </source>
</evidence>
<dbReference type="Proteomes" id="UP000242525">
    <property type="component" value="Unassembled WGS sequence"/>
</dbReference>
<protein>
    <submittedName>
        <fullName evidence="5">Similar to Saccharomyces cerevisiae YOL147C PEX11 Peroxisomal membrane protein required for medium-chain fatty acid oxidation and peroxisome proliferation</fullName>
    </submittedName>
</protein>
<dbReference type="EMBL" id="CCBN010000001">
    <property type="protein sequence ID" value="CDO51316.1"/>
    <property type="molecule type" value="Genomic_DNA"/>
</dbReference>
<evidence type="ECO:0000313" key="6">
    <source>
        <dbReference type="Proteomes" id="UP000242525"/>
    </source>
</evidence>
<dbReference type="PANTHER" id="PTHR12652">
    <property type="entry name" value="PEROXISOMAL BIOGENESIS FACTOR 11"/>
    <property type="match status" value="1"/>
</dbReference>
<dbReference type="AlphaFoldDB" id="A0A0J9YHH0"/>
<keyword evidence="3" id="KW-0576">Peroxisome</keyword>
<dbReference type="Pfam" id="PF05648">
    <property type="entry name" value="PEX11"/>
    <property type="match status" value="1"/>
</dbReference>
<evidence type="ECO:0000313" key="5">
    <source>
        <dbReference type="EMBL" id="CDO51316.1"/>
    </source>
</evidence>
<name>A0A0J9YHH0_GEOCN</name>
<keyword evidence="1" id="KW-0962">Peroxisome biogenesis</keyword>
<comment type="caution">
    <text evidence="5">The sequence shown here is derived from an EMBL/GenBank/DDBJ whole genome shotgun (WGS) entry which is preliminary data.</text>
</comment>
<keyword evidence="2" id="KW-0472">Membrane</keyword>
<evidence type="ECO:0000256" key="4">
    <source>
        <dbReference type="ARBA" id="ARBA00046271"/>
    </source>
</evidence>